<dbReference type="STRING" id="64571.A0A1Y2GL83"/>
<dbReference type="RefSeq" id="XP_021880756.1">
    <property type="nucleotide sequence ID" value="XM_022024338.1"/>
</dbReference>
<dbReference type="GO" id="GO:0003779">
    <property type="term" value="F:actin binding"/>
    <property type="evidence" value="ECO:0007669"/>
    <property type="project" value="TreeGrafter"/>
</dbReference>
<organism evidence="2 3">
    <name type="scientific">Lobosporangium transversale</name>
    <dbReference type="NCBI Taxonomy" id="64571"/>
    <lineage>
        <taxon>Eukaryota</taxon>
        <taxon>Fungi</taxon>
        <taxon>Fungi incertae sedis</taxon>
        <taxon>Mucoromycota</taxon>
        <taxon>Mortierellomycotina</taxon>
        <taxon>Mortierellomycetes</taxon>
        <taxon>Mortierellales</taxon>
        <taxon>Mortierellaceae</taxon>
        <taxon>Lobosporangium</taxon>
    </lineage>
</organism>
<keyword evidence="3" id="KW-1185">Reference proteome</keyword>
<dbReference type="EMBL" id="MCFF01000021">
    <property type="protein sequence ID" value="ORZ14278.1"/>
    <property type="molecule type" value="Genomic_DNA"/>
</dbReference>
<dbReference type="PANTHER" id="PTHR12751:SF18">
    <property type="entry name" value="PHOSPHATASE AND ACTIN REGULATOR 1"/>
    <property type="match status" value="1"/>
</dbReference>
<comment type="caution">
    <text evidence="2">The sequence shown here is derived from an EMBL/GenBank/DDBJ whole genome shotgun (WGS) entry which is preliminary data.</text>
</comment>
<reference evidence="2 3" key="1">
    <citation type="submission" date="2016-07" db="EMBL/GenBank/DDBJ databases">
        <title>Pervasive Adenine N6-methylation of Active Genes in Fungi.</title>
        <authorList>
            <consortium name="DOE Joint Genome Institute"/>
            <person name="Mondo S.J."/>
            <person name="Dannebaum R.O."/>
            <person name="Kuo R.C."/>
            <person name="Labutti K."/>
            <person name="Haridas S."/>
            <person name="Kuo A."/>
            <person name="Salamov A."/>
            <person name="Ahrendt S.R."/>
            <person name="Lipzen A."/>
            <person name="Sullivan W."/>
            <person name="Andreopoulos W.B."/>
            <person name="Clum A."/>
            <person name="Lindquist E."/>
            <person name="Daum C."/>
            <person name="Ramamoorthy G.K."/>
            <person name="Gryganskyi A."/>
            <person name="Culley D."/>
            <person name="Magnuson J.K."/>
            <person name="James T.Y."/>
            <person name="O'Malley M.A."/>
            <person name="Stajich J.E."/>
            <person name="Spatafora J.W."/>
            <person name="Visel A."/>
            <person name="Grigoriev I.V."/>
        </authorList>
    </citation>
    <scope>NUCLEOTIDE SEQUENCE [LARGE SCALE GENOMIC DNA]</scope>
    <source>
        <strain evidence="2 3">NRRL 3116</strain>
    </source>
</reference>
<name>A0A1Y2GL83_9FUNG</name>
<evidence type="ECO:0000256" key="1">
    <source>
        <dbReference type="SAM" id="MobiDB-lite"/>
    </source>
</evidence>
<feature type="region of interest" description="Disordered" evidence="1">
    <location>
        <begin position="59"/>
        <end position="78"/>
    </location>
</feature>
<gene>
    <name evidence="2" type="ORF">BCR41DRAFT_354610</name>
</gene>
<dbReference type="Proteomes" id="UP000193648">
    <property type="component" value="Unassembled WGS sequence"/>
</dbReference>
<dbReference type="GO" id="GO:0030036">
    <property type="term" value="P:actin cytoskeleton organization"/>
    <property type="evidence" value="ECO:0007669"/>
    <property type="project" value="TreeGrafter"/>
</dbReference>
<sequence length="174" mass="20551">MDHLQLQQQQQHQHRLLQQRQQQQQQQFMNALASTSCSCTHQGAMSYTHYPSHSTHYISKQQCDSQHQYRHQEHHRQSPRSFCHLNQHTLNTNKNNKLSSFNPKPVRKLCFSTAQPSIHFTWPSDQYDRTSDPNTTAHRLSPSLAQKIKIEMNQFKSQEMMVHPDSHVNTHIFV</sequence>
<dbReference type="OrthoDB" id="5563016at2759"/>
<evidence type="ECO:0000313" key="2">
    <source>
        <dbReference type="EMBL" id="ORZ14278.1"/>
    </source>
</evidence>
<dbReference type="AlphaFoldDB" id="A0A1Y2GL83"/>
<evidence type="ECO:0000313" key="3">
    <source>
        <dbReference type="Proteomes" id="UP000193648"/>
    </source>
</evidence>
<dbReference type="PANTHER" id="PTHR12751">
    <property type="entry name" value="PHOSPHATASE AND ACTIN REGULATOR PHACTR"/>
    <property type="match status" value="1"/>
</dbReference>
<protein>
    <submittedName>
        <fullName evidence="2">Uncharacterized protein</fullName>
    </submittedName>
</protein>
<feature type="compositionally biased region" description="Basic residues" evidence="1">
    <location>
        <begin position="68"/>
        <end position="78"/>
    </location>
</feature>
<dbReference type="GeneID" id="33566182"/>
<accession>A0A1Y2GL83</accession>
<dbReference type="InParanoid" id="A0A1Y2GL83"/>
<proteinExistence type="predicted"/>